<dbReference type="Proteomes" id="UP000092086">
    <property type="component" value="Unassembled WGS sequence"/>
</dbReference>
<dbReference type="EMBL" id="LZIT01000100">
    <property type="protein sequence ID" value="OBG40950.1"/>
    <property type="molecule type" value="Genomic_DNA"/>
</dbReference>
<dbReference type="PANTHER" id="PTHR33371:SF17">
    <property type="entry name" value="MCE-FAMILY PROTEIN MCE1B"/>
    <property type="match status" value="1"/>
</dbReference>
<sequence length="339" mass="36658">MSVLRTAGAKFAVFAVVMIILTGFLFLVFADPRTGPATAYSAVFDNVSDLRPGNTVRVAGVRVGTVSDVSLGDDHRVTVAFNVANNVHLTAGTRVAVKYLNLVGDRYLALLDGPGSTRLLPAGSVIPLDRTAPALDLDLLLSGLKPVIRGLNARQVNELSSSLLQIMQGQEGTLNSLLSKTSSFTSALADNNQVVEQLIDNLKVVLSTLSKDGDKFSNTIDRVERLVTELHQQRDTIGTAIDSLSNGTATIADLLNQARPPLAGTIRELARLAPNLDKEKDRLDYALTRAPENFRKLARVGSYGNWIQYYLCDATLRVNDPQGRVLVLPIIHQNSGRCQ</sequence>
<keyword evidence="1" id="KW-0472">Membrane</keyword>
<keyword evidence="1" id="KW-0812">Transmembrane</keyword>
<reference evidence="4 5" key="1">
    <citation type="submission" date="2016-06" db="EMBL/GenBank/DDBJ databases">
        <authorList>
            <person name="Sutton G."/>
            <person name="Brinkac L."/>
            <person name="Sanka R."/>
            <person name="Adams M."/>
            <person name="Lau E."/>
            <person name="Sam S."/>
            <person name="Sreng N."/>
            <person name="Him V."/>
            <person name="Kerleguer A."/>
            <person name="Cheng S."/>
        </authorList>
    </citation>
    <scope>NUCLEOTIDE SEQUENCE [LARGE SCALE GENOMIC DNA]</scope>
    <source>
        <strain evidence="4 5">E2978</strain>
    </source>
</reference>
<feature type="domain" description="Mammalian cell entry C-terminal" evidence="3">
    <location>
        <begin position="117"/>
        <end position="323"/>
    </location>
</feature>
<accession>A0ABD6P5I7</accession>
<dbReference type="InterPro" id="IPR005693">
    <property type="entry name" value="Mce"/>
</dbReference>
<dbReference type="InterPro" id="IPR024516">
    <property type="entry name" value="Mce_C"/>
</dbReference>
<evidence type="ECO:0000313" key="5">
    <source>
        <dbReference type="Proteomes" id="UP000092086"/>
    </source>
</evidence>
<dbReference type="NCBIfam" id="TIGR00996">
    <property type="entry name" value="Mtu_fam_mce"/>
    <property type="match status" value="1"/>
</dbReference>
<evidence type="ECO:0000259" key="2">
    <source>
        <dbReference type="Pfam" id="PF02470"/>
    </source>
</evidence>
<dbReference type="InterPro" id="IPR052336">
    <property type="entry name" value="MlaD_Phospholipid_Transporter"/>
</dbReference>
<dbReference type="RefSeq" id="WP_068208097.1">
    <property type="nucleotide sequence ID" value="NZ_LZIT01000100.1"/>
</dbReference>
<dbReference type="InterPro" id="IPR003399">
    <property type="entry name" value="Mce/MlaD"/>
</dbReference>
<keyword evidence="1" id="KW-1133">Transmembrane helix</keyword>
<name>A0ABD6P5I7_9MYCO</name>
<dbReference type="AlphaFoldDB" id="A0ABD6P5I7"/>
<proteinExistence type="predicted"/>
<evidence type="ECO:0000259" key="3">
    <source>
        <dbReference type="Pfam" id="PF11887"/>
    </source>
</evidence>
<protein>
    <submittedName>
        <fullName evidence="4">Mammalian cell entry protein</fullName>
    </submittedName>
</protein>
<feature type="domain" description="Mce/MlaD" evidence="2">
    <location>
        <begin position="39"/>
        <end position="112"/>
    </location>
</feature>
<evidence type="ECO:0000313" key="4">
    <source>
        <dbReference type="EMBL" id="OBG40950.1"/>
    </source>
</evidence>
<dbReference type="PANTHER" id="PTHR33371">
    <property type="entry name" value="INTERMEMBRANE PHOSPHOLIPID TRANSPORT SYSTEM BINDING PROTEIN MLAD-RELATED"/>
    <property type="match status" value="1"/>
</dbReference>
<organism evidence="4 5">
    <name type="scientific">Mycobacterium alsense</name>
    <dbReference type="NCBI Taxonomy" id="324058"/>
    <lineage>
        <taxon>Bacteria</taxon>
        <taxon>Bacillati</taxon>
        <taxon>Actinomycetota</taxon>
        <taxon>Actinomycetes</taxon>
        <taxon>Mycobacteriales</taxon>
        <taxon>Mycobacteriaceae</taxon>
        <taxon>Mycobacterium</taxon>
    </lineage>
</organism>
<evidence type="ECO:0000256" key="1">
    <source>
        <dbReference type="SAM" id="Phobius"/>
    </source>
</evidence>
<gene>
    <name evidence="4" type="ORF">A5672_13315</name>
</gene>
<feature type="transmembrane region" description="Helical" evidence="1">
    <location>
        <begin position="12"/>
        <end position="30"/>
    </location>
</feature>
<dbReference type="Pfam" id="PF02470">
    <property type="entry name" value="MlaD"/>
    <property type="match status" value="1"/>
</dbReference>
<dbReference type="Pfam" id="PF11887">
    <property type="entry name" value="Mce4_CUP1"/>
    <property type="match status" value="1"/>
</dbReference>
<comment type="caution">
    <text evidence="4">The sequence shown here is derived from an EMBL/GenBank/DDBJ whole genome shotgun (WGS) entry which is preliminary data.</text>
</comment>